<proteinExistence type="predicted"/>
<dbReference type="PANTHER" id="PTHR23502">
    <property type="entry name" value="MAJOR FACILITATOR SUPERFAMILY"/>
    <property type="match status" value="1"/>
</dbReference>
<keyword evidence="3 9" id="KW-0812">Transmembrane</keyword>
<feature type="transmembrane region" description="Helical" evidence="9">
    <location>
        <begin position="490"/>
        <end position="510"/>
    </location>
</feature>
<reference evidence="11" key="1">
    <citation type="journal article" date="2020" name="Stud. Mycol.">
        <title>101 Dothideomycetes genomes: a test case for predicting lifestyles and emergence of pathogens.</title>
        <authorList>
            <person name="Haridas S."/>
            <person name="Albert R."/>
            <person name="Binder M."/>
            <person name="Bloem J."/>
            <person name="Labutti K."/>
            <person name="Salamov A."/>
            <person name="Andreopoulos B."/>
            <person name="Baker S."/>
            <person name="Barry K."/>
            <person name="Bills G."/>
            <person name="Bluhm B."/>
            <person name="Cannon C."/>
            <person name="Castanera R."/>
            <person name="Culley D."/>
            <person name="Daum C."/>
            <person name="Ezra D."/>
            <person name="Gonzalez J."/>
            <person name="Henrissat B."/>
            <person name="Kuo A."/>
            <person name="Liang C."/>
            <person name="Lipzen A."/>
            <person name="Lutzoni F."/>
            <person name="Magnuson J."/>
            <person name="Mondo S."/>
            <person name="Nolan M."/>
            <person name="Ohm R."/>
            <person name="Pangilinan J."/>
            <person name="Park H.-J."/>
            <person name="Ramirez L."/>
            <person name="Alfaro M."/>
            <person name="Sun H."/>
            <person name="Tritt A."/>
            <person name="Yoshinaga Y."/>
            <person name="Zwiers L.-H."/>
            <person name="Turgeon B."/>
            <person name="Goodwin S."/>
            <person name="Spatafora J."/>
            <person name="Crous P."/>
            <person name="Grigoriev I."/>
        </authorList>
    </citation>
    <scope>NUCLEOTIDE SEQUENCE</scope>
    <source>
        <strain evidence="11">CBS 113979</strain>
    </source>
</reference>
<evidence type="ECO:0000256" key="7">
    <source>
        <dbReference type="ARBA" id="ARBA00056296"/>
    </source>
</evidence>
<dbReference type="OrthoDB" id="440553at2759"/>
<evidence type="ECO:0000256" key="9">
    <source>
        <dbReference type="SAM" id="Phobius"/>
    </source>
</evidence>
<evidence type="ECO:0000313" key="12">
    <source>
        <dbReference type="Proteomes" id="UP000800041"/>
    </source>
</evidence>
<evidence type="ECO:0000256" key="3">
    <source>
        <dbReference type="ARBA" id="ARBA00022692"/>
    </source>
</evidence>
<evidence type="ECO:0000256" key="2">
    <source>
        <dbReference type="ARBA" id="ARBA00022448"/>
    </source>
</evidence>
<feature type="domain" description="Major facilitator superfamily (MFS) profile" evidence="10">
    <location>
        <begin position="129"/>
        <end position="580"/>
    </location>
</feature>
<name>A0A6G1H4E2_9PEZI</name>
<dbReference type="GO" id="GO:0005886">
    <property type="term" value="C:plasma membrane"/>
    <property type="evidence" value="ECO:0007669"/>
    <property type="project" value="UniProtKB-ARBA"/>
</dbReference>
<evidence type="ECO:0000256" key="5">
    <source>
        <dbReference type="ARBA" id="ARBA00023136"/>
    </source>
</evidence>
<dbReference type="Pfam" id="PF07690">
    <property type="entry name" value="MFS_1"/>
    <property type="match status" value="1"/>
</dbReference>
<accession>A0A6G1H4E2</accession>
<feature type="transmembrane region" description="Helical" evidence="9">
    <location>
        <begin position="261"/>
        <end position="283"/>
    </location>
</feature>
<dbReference type="GO" id="GO:0015137">
    <property type="term" value="F:citrate transmembrane transporter activity"/>
    <property type="evidence" value="ECO:0007669"/>
    <property type="project" value="UniProtKB-ARBA"/>
</dbReference>
<keyword evidence="2" id="KW-0813">Transport</keyword>
<feature type="transmembrane region" description="Helical" evidence="9">
    <location>
        <begin position="289"/>
        <end position="308"/>
    </location>
</feature>
<dbReference type="PANTHER" id="PTHR23502:SF26">
    <property type="entry name" value="MAJOR FACILITATOR SUPERFAMILY (MFS) PROFILE DOMAIN-CONTAINING PROTEIN"/>
    <property type="match status" value="1"/>
</dbReference>
<evidence type="ECO:0000256" key="1">
    <source>
        <dbReference type="ARBA" id="ARBA00004141"/>
    </source>
</evidence>
<dbReference type="GO" id="GO:0140115">
    <property type="term" value="P:export across plasma membrane"/>
    <property type="evidence" value="ECO:0007669"/>
    <property type="project" value="UniProtKB-ARBA"/>
</dbReference>
<feature type="compositionally biased region" description="Basic and acidic residues" evidence="8">
    <location>
        <begin position="62"/>
        <end position="72"/>
    </location>
</feature>
<feature type="transmembrane region" description="Helical" evidence="9">
    <location>
        <begin position="200"/>
        <end position="217"/>
    </location>
</feature>
<dbReference type="InterPro" id="IPR020846">
    <property type="entry name" value="MFS_dom"/>
</dbReference>
<dbReference type="SUPFAM" id="SSF103473">
    <property type="entry name" value="MFS general substrate transporter"/>
    <property type="match status" value="1"/>
</dbReference>
<dbReference type="InterPro" id="IPR036259">
    <property type="entry name" value="MFS_trans_sf"/>
</dbReference>
<feature type="transmembrane region" description="Helical" evidence="9">
    <location>
        <begin position="168"/>
        <end position="188"/>
    </location>
</feature>
<dbReference type="EMBL" id="ML977150">
    <property type="protein sequence ID" value="KAF1988093.1"/>
    <property type="molecule type" value="Genomic_DNA"/>
</dbReference>
<keyword evidence="5 9" id="KW-0472">Membrane</keyword>
<sequence length="596" mass="65734">MERPHDGRRFTTDAPGLLSSQGRTKHPQLLHQSTPEVECTHSNSERKVGSSKTGPDDSTTLDESRSSAHSTDCLERRISRPLSFSGSVWRKHREDDLVLELNGGYENSGFREPPPQSYHTFDRRKKKLLVYLVSLGAVFSPLSSNIYFPAIATIAEASSHEVLKTSTSLVALTVTIYMVFQGLAPSFWGPLADKYGRRPIFVSTFIVYLAANIGLAFSPNFASLMVFRAIQATGSAATIALGAGVIGDIATTKERGGLNGIFSGIRMFGQAFGPVLGGALGQFLGFRSIFWFLFIFAVIVLFIIVLLLPETLPRIAGDGSVPVSGIYRPLIDVIKNGRRRETTGSKTPPTKFSLRTLTESFELLFEKDVFITLLFGSIIYAVWSMVTSSTSTLFKKEYKLNDVMIGLVFLPNGLGCVAGSFATGFLMDRDYKRYAAAYRREHSLPDNVELEQRTFPDFPLEKSRLCHTWWLVGLFCSATAVYGWSVEWNIAIPLTLQFIIAFTATSVFNVNSTLMIDLYPSKPASATAINNLMRCSLGALGVGTIDQLDSAVKDGTTFTILSAIALLGSGLVSLQWCFGQRWRYQRMLRLDAQLAR</sequence>
<evidence type="ECO:0000313" key="11">
    <source>
        <dbReference type="EMBL" id="KAF1988093.1"/>
    </source>
</evidence>
<comment type="subcellular location">
    <subcellularLocation>
        <location evidence="1">Membrane</location>
        <topology evidence="1">Multi-pass membrane protein</topology>
    </subcellularLocation>
</comment>
<protein>
    <submittedName>
        <fullName evidence="11">MFS general substrate transporter</fullName>
    </submittedName>
</protein>
<feature type="transmembrane region" description="Helical" evidence="9">
    <location>
        <begin position="364"/>
        <end position="383"/>
    </location>
</feature>
<keyword evidence="6" id="KW-0325">Glycoprotein</keyword>
<dbReference type="FunFam" id="1.20.1250.20:FF:000172">
    <property type="entry name" value="MFS multidrug resistance transporter"/>
    <property type="match status" value="1"/>
</dbReference>
<dbReference type="AlphaFoldDB" id="A0A6G1H4E2"/>
<gene>
    <name evidence="11" type="ORF">K402DRAFT_411861</name>
</gene>
<dbReference type="FunFam" id="1.20.1720.10:FF:000009">
    <property type="entry name" value="MFS multidrug transporter"/>
    <property type="match status" value="1"/>
</dbReference>
<feature type="transmembrane region" description="Helical" evidence="9">
    <location>
        <begin position="403"/>
        <end position="426"/>
    </location>
</feature>
<keyword evidence="12" id="KW-1185">Reference proteome</keyword>
<keyword evidence="4 9" id="KW-1133">Transmembrane helix</keyword>
<feature type="compositionally biased region" description="Basic and acidic residues" evidence="8">
    <location>
        <begin position="1"/>
        <end position="11"/>
    </location>
</feature>
<feature type="transmembrane region" description="Helical" evidence="9">
    <location>
        <begin position="128"/>
        <end position="148"/>
    </location>
</feature>
<evidence type="ECO:0000256" key="6">
    <source>
        <dbReference type="ARBA" id="ARBA00023180"/>
    </source>
</evidence>
<organism evidence="11 12">
    <name type="scientific">Aulographum hederae CBS 113979</name>
    <dbReference type="NCBI Taxonomy" id="1176131"/>
    <lineage>
        <taxon>Eukaryota</taxon>
        <taxon>Fungi</taxon>
        <taxon>Dikarya</taxon>
        <taxon>Ascomycota</taxon>
        <taxon>Pezizomycotina</taxon>
        <taxon>Dothideomycetes</taxon>
        <taxon>Pleosporomycetidae</taxon>
        <taxon>Aulographales</taxon>
        <taxon>Aulographaceae</taxon>
    </lineage>
</organism>
<evidence type="ECO:0000259" key="10">
    <source>
        <dbReference type="PROSITE" id="PS50850"/>
    </source>
</evidence>
<dbReference type="InterPro" id="IPR011701">
    <property type="entry name" value="MFS"/>
</dbReference>
<feature type="transmembrane region" description="Helical" evidence="9">
    <location>
        <begin position="560"/>
        <end position="579"/>
    </location>
</feature>
<dbReference type="Proteomes" id="UP000800041">
    <property type="component" value="Unassembled WGS sequence"/>
</dbReference>
<feature type="transmembrane region" description="Helical" evidence="9">
    <location>
        <begin position="229"/>
        <end position="249"/>
    </location>
</feature>
<feature type="region of interest" description="Disordered" evidence="8">
    <location>
        <begin position="1"/>
        <end position="72"/>
    </location>
</feature>
<evidence type="ECO:0000256" key="4">
    <source>
        <dbReference type="ARBA" id="ARBA00022989"/>
    </source>
</evidence>
<evidence type="ECO:0000256" key="8">
    <source>
        <dbReference type="SAM" id="MobiDB-lite"/>
    </source>
</evidence>
<dbReference type="PROSITE" id="PS50850">
    <property type="entry name" value="MFS"/>
    <property type="match status" value="1"/>
</dbReference>
<dbReference type="Gene3D" id="1.20.1250.20">
    <property type="entry name" value="MFS general substrate transporter like domains"/>
    <property type="match status" value="1"/>
</dbReference>
<comment type="function">
    <text evidence="7">MFS-type transporter; part of the gene cluster that mediates the biosynthesis of squalestatin S1 (SQS1, also known as zaragozic acid A), a heavily oxidized fungal polyketide that offers potent cholesterol lowering activity by targeting squalene synthase (SS).</text>
</comment>